<keyword evidence="7" id="KW-1185">Reference proteome</keyword>
<evidence type="ECO:0000313" key="7">
    <source>
        <dbReference type="Proteomes" id="UP000265100"/>
    </source>
</evidence>
<dbReference type="OMA" id="CKLPERT"/>
<dbReference type="Ensembl" id="ENSACLT00000018837.2">
    <property type="protein sequence ID" value="ENSACLP00000018404.2"/>
    <property type="gene ID" value="ENSACLG00000031023.1"/>
</dbReference>
<feature type="domain" description="RING-type" evidence="5">
    <location>
        <begin position="25"/>
        <end position="68"/>
    </location>
</feature>
<dbReference type="InterPro" id="IPR013083">
    <property type="entry name" value="Znf_RING/FYVE/PHD"/>
</dbReference>
<evidence type="ECO:0000256" key="2">
    <source>
        <dbReference type="ARBA" id="ARBA00022771"/>
    </source>
</evidence>
<evidence type="ECO:0000256" key="1">
    <source>
        <dbReference type="ARBA" id="ARBA00022723"/>
    </source>
</evidence>
<evidence type="ECO:0000256" key="4">
    <source>
        <dbReference type="PROSITE-ProRule" id="PRU00175"/>
    </source>
</evidence>
<dbReference type="GeneTree" id="ENSGT01150000286950"/>
<dbReference type="InterPro" id="IPR051051">
    <property type="entry name" value="E3_ubiq-ligase_TRIM/RNF"/>
</dbReference>
<keyword evidence="1" id="KW-0479">Metal-binding</keyword>
<dbReference type="Proteomes" id="UP000265100">
    <property type="component" value="Chromosome 7"/>
</dbReference>
<dbReference type="STRING" id="8154.ENSACLP00000018404"/>
<sequence>PSLLTFIIPKMAQRENQVNRDKLCCSICLDLLKDPVTIPCGHSYCMNCVKIYWDEEDQKETHSCPQCRQTFTPVRNTVIADLDLKKTSVSASSELEDVSCDFCTDTKLKAVKSCVQSEQEMKVNLDAMTDLGL</sequence>
<dbReference type="InterPro" id="IPR017907">
    <property type="entry name" value="Znf_RING_CS"/>
</dbReference>
<name>A0A3P8PNC0_ASTCA</name>
<dbReference type="PANTHER" id="PTHR25465:SF5">
    <property type="entry name" value="E3 UBIQUITIN_ISG15 LIGASE TRIM25-RELATED"/>
    <property type="match status" value="1"/>
</dbReference>
<organism evidence="6 7">
    <name type="scientific">Astatotilapia calliptera</name>
    <name type="common">Eastern happy</name>
    <name type="synonym">Chromis callipterus</name>
    <dbReference type="NCBI Taxonomy" id="8154"/>
    <lineage>
        <taxon>Eukaryota</taxon>
        <taxon>Metazoa</taxon>
        <taxon>Chordata</taxon>
        <taxon>Craniata</taxon>
        <taxon>Vertebrata</taxon>
        <taxon>Euteleostomi</taxon>
        <taxon>Actinopterygii</taxon>
        <taxon>Neopterygii</taxon>
        <taxon>Teleostei</taxon>
        <taxon>Neoteleostei</taxon>
        <taxon>Acanthomorphata</taxon>
        <taxon>Ovalentaria</taxon>
        <taxon>Cichlomorphae</taxon>
        <taxon>Cichliformes</taxon>
        <taxon>Cichlidae</taxon>
        <taxon>African cichlids</taxon>
        <taxon>Pseudocrenilabrinae</taxon>
        <taxon>Haplochromini</taxon>
        <taxon>Astatotilapia</taxon>
    </lineage>
</organism>
<evidence type="ECO:0000313" key="6">
    <source>
        <dbReference type="Ensembl" id="ENSACLP00000018404.2"/>
    </source>
</evidence>
<dbReference type="InterPro" id="IPR001841">
    <property type="entry name" value="Znf_RING"/>
</dbReference>
<evidence type="ECO:0000259" key="5">
    <source>
        <dbReference type="PROSITE" id="PS50089"/>
    </source>
</evidence>
<reference evidence="6" key="3">
    <citation type="submission" date="2025-08" db="UniProtKB">
        <authorList>
            <consortium name="Ensembl"/>
        </authorList>
    </citation>
    <scope>IDENTIFICATION</scope>
</reference>
<dbReference type="Gene3D" id="3.30.40.10">
    <property type="entry name" value="Zinc/RING finger domain, C3HC4 (zinc finger)"/>
    <property type="match status" value="1"/>
</dbReference>
<dbReference type="AlphaFoldDB" id="A0A3P8PNC0"/>
<accession>A0A3P8PNC0</accession>
<evidence type="ECO:0000256" key="3">
    <source>
        <dbReference type="ARBA" id="ARBA00022833"/>
    </source>
</evidence>
<dbReference type="Pfam" id="PF15227">
    <property type="entry name" value="zf-C3HC4_4"/>
    <property type="match status" value="1"/>
</dbReference>
<dbReference type="PROSITE" id="PS50089">
    <property type="entry name" value="ZF_RING_2"/>
    <property type="match status" value="1"/>
</dbReference>
<reference evidence="6 7" key="1">
    <citation type="submission" date="2018-05" db="EMBL/GenBank/DDBJ databases">
        <authorList>
            <person name="Datahose"/>
        </authorList>
    </citation>
    <scope>NUCLEOTIDE SEQUENCE</scope>
</reference>
<dbReference type="SMART" id="SM00184">
    <property type="entry name" value="RING"/>
    <property type="match status" value="1"/>
</dbReference>
<dbReference type="PANTHER" id="PTHR25465">
    <property type="entry name" value="B-BOX DOMAIN CONTAINING"/>
    <property type="match status" value="1"/>
</dbReference>
<dbReference type="PROSITE" id="PS00518">
    <property type="entry name" value="ZF_RING_1"/>
    <property type="match status" value="1"/>
</dbReference>
<dbReference type="SUPFAM" id="SSF57850">
    <property type="entry name" value="RING/U-box"/>
    <property type="match status" value="1"/>
</dbReference>
<reference evidence="6" key="4">
    <citation type="submission" date="2025-09" db="UniProtKB">
        <authorList>
            <consortium name="Ensembl"/>
        </authorList>
    </citation>
    <scope>IDENTIFICATION</scope>
</reference>
<dbReference type="GO" id="GO:0008270">
    <property type="term" value="F:zinc ion binding"/>
    <property type="evidence" value="ECO:0007669"/>
    <property type="project" value="UniProtKB-KW"/>
</dbReference>
<proteinExistence type="predicted"/>
<gene>
    <name evidence="6" type="primary">ZNHIT3</name>
</gene>
<reference evidence="7" key="2">
    <citation type="submission" date="2023-03" db="EMBL/GenBank/DDBJ databases">
        <authorList>
            <consortium name="Wellcome Sanger Institute Data Sharing"/>
        </authorList>
    </citation>
    <scope>NUCLEOTIDE SEQUENCE [LARGE SCALE GENOMIC DNA]</scope>
</reference>
<protein>
    <recommendedName>
        <fullName evidence="5">RING-type domain-containing protein</fullName>
    </recommendedName>
</protein>
<dbReference type="Bgee" id="ENSACLG00000012573">
    <property type="expression patterns" value="Expressed in liver and 1 other cell type or tissue"/>
</dbReference>
<keyword evidence="3" id="KW-0862">Zinc</keyword>
<keyword evidence="2 4" id="KW-0863">Zinc-finger</keyword>